<dbReference type="InterPro" id="IPR013785">
    <property type="entry name" value="Aldolase_TIM"/>
</dbReference>
<reference evidence="2 3" key="1">
    <citation type="submission" date="2017-12" db="EMBL/GenBank/DDBJ databases">
        <title>Phylogenetic diversity of female urinary microbiome.</title>
        <authorList>
            <person name="Thomas-White K."/>
            <person name="Wolfe A.J."/>
        </authorList>
    </citation>
    <scope>NUCLEOTIDE SEQUENCE [LARGE SCALE GENOMIC DNA]</scope>
    <source>
        <strain evidence="2 3">UMB0250</strain>
    </source>
</reference>
<gene>
    <name evidence="2" type="ORF">CYJ25_03085</name>
</gene>
<name>A0A2I1I603_9ACTO</name>
<organism evidence="2 3">
    <name type="scientific">Schaalia turicensis</name>
    <dbReference type="NCBI Taxonomy" id="131111"/>
    <lineage>
        <taxon>Bacteria</taxon>
        <taxon>Bacillati</taxon>
        <taxon>Actinomycetota</taxon>
        <taxon>Actinomycetes</taxon>
        <taxon>Actinomycetales</taxon>
        <taxon>Actinomycetaceae</taxon>
        <taxon>Schaalia</taxon>
    </lineage>
</organism>
<evidence type="ECO:0000313" key="2">
    <source>
        <dbReference type="EMBL" id="PKY66533.1"/>
    </source>
</evidence>
<sequence>MLECVNNAPLVSMIRRMNTMRAVAAVEAIAREEGLRVLAWRDVLVEDGVSFLVLSDRETNAEMAPIPSLLATAAVHHHLLRRHTRTQVRTIFGWPTRQRTVRKPVIFLRHRASIVFPIKTVELSMSVKQRTFAIV</sequence>
<dbReference type="Proteomes" id="UP000234545">
    <property type="component" value="Unassembled WGS sequence"/>
</dbReference>
<dbReference type="AlphaFoldDB" id="A0A2I1I603"/>
<dbReference type="SUPFAM" id="SSF51395">
    <property type="entry name" value="FMN-linked oxidoreductases"/>
    <property type="match status" value="1"/>
</dbReference>
<evidence type="ECO:0000313" key="3">
    <source>
        <dbReference type="Proteomes" id="UP000234545"/>
    </source>
</evidence>
<accession>A0A2I1I603</accession>
<evidence type="ECO:0000259" key="1">
    <source>
        <dbReference type="Pfam" id="PF04898"/>
    </source>
</evidence>
<dbReference type="GO" id="GO:0015930">
    <property type="term" value="F:glutamate synthase activity"/>
    <property type="evidence" value="ECO:0007669"/>
    <property type="project" value="InterPro"/>
</dbReference>
<dbReference type="InterPro" id="IPR006982">
    <property type="entry name" value="Glu_synth_centr_N"/>
</dbReference>
<dbReference type="EMBL" id="PKKJ01000002">
    <property type="protein sequence ID" value="PKY66533.1"/>
    <property type="molecule type" value="Genomic_DNA"/>
</dbReference>
<comment type="caution">
    <text evidence="2">The sequence shown here is derived from an EMBL/GenBank/DDBJ whole genome shotgun (WGS) entry which is preliminary data.</text>
</comment>
<dbReference type="Pfam" id="PF04898">
    <property type="entry name" value="Glu_syn_central"/>
    <property type="match status" value="1"/>
</dbReference>
<dbReference type="Gene3D" id="3.20.20.70">
    <property type="entry name" value="Aldolase class I"/>
    <property type="match status" value="1"/>
</dbReference>
<feature type="domain" description="Glutamate synthase central-N" evidence="1">
    <location>
        <begin position="42"/>
        <end position="92"/>
    </location>
</feature>
<protein>
    <recommendedName>
        <fullName evidence="1">Glutamate synthase central-N domain-containing protein</fullName>
    </recommendedName>
</protein>
<proteinExistence type="predicted"/>